<proteinExistence type="predicted"/>
<gene>
    <name evidence="1" type="ORF">SEMRO_1725_G293741.1</name>
</gene>
<dbReference type="EMBL" id="CAICTM010001723">
    <property type="protein sequence ID" value="CAB9525775.1"/>
    <property type="molecule type" value="Genomic_DNA"/>
</dbReference>
<reference evidence="1" key="1">
    <citation type="submission" date="2020-06" db="EMBL/GenBank/DDBJ databases">
        <authorList>
            <consortium name="Plant Systems Biology data submission"/>
        </authorList>
    </citation>
    <scope>NUCLEOTIDE SEQUENCE</scope>
    <source>
        <strain evidence="1">D6</strain>
    </source>
</reference>
<protein>
    <submittedName>
        <fullName evidence="1">Uncharacterized protein</fullName>
    </submittedName>
</protein>
<evidence type="ECO:0000313" key="1">
    <source>
        <dbReference type="EMBL" id="CAB9525775.1"/>
    </source>
</evidence>
<dbReference type="Proteomes" id="UP001153069">
    <property type="component" value="Unassembled WGS sequence"/>
</dbReference>
<dbReference type="AlphaFoldDB" id="A0A9N8HV12"/>
<accession>A0A9N8HV12</accession>
<comment type="caution">
    <text evidence="1">The sequence shown here is derived from an EMBL/GenBank/DDBJ whole genome shotgun (WGS) entry which is preliminary data.</text>
</comment>
<name>A0A9N8HV12_9STRA</name>
<keyword evidence="2" id="KW-1185">Reference proteome</keyword>
<organism evidence="1 2">
    <name type="scientific">Seminavis robusta</name>
    <dbReference type="NCBI Taxonomy" id="568900"/>
    <lineage>
        <taxon>Eukaryota</taxon>
        <taxon>Sar</taxon>
        <taxon>Stramenopiles</taxon>
        <taxon>Ochrophyta</taxon>
        <taxon>Bacillariophyta</taxon>
        <taxon>Bacillariophyceae</taxon>
        <taxon>Bacillariophycidae</taxon>
        <taxon>Naviculales</taxon>
        <taxon>Naviculaceae</taxon>
        <taxon>Seminavis</taxon>
    </lineage>
</organism>
<evidence type="ECO:0000313" key="2">
    <source>
        <dbReference type="Proteomes" id="UP001153069"/>
    </source>
</evidence>
<sequence length="124" mass="13437">MLCEPEVNYGWDLDVVVVARQQILDQQRIGSSHQQSKQTVGSLVLLPVLGGEVELRHGQYGLVKATKARTNPPSLFLFPLTLLEVGHDALAELQERVKCRHPSSPVSKDGNVGVVVLADVVGCS</sequence>